<dbReference type="OrthoDB" id="4559413at2"/>
<evidence type="ECO:0000313" key="2">
    <source>
        <dbReference type="Proteomes" id="UP000247569"/>
    </source>
</evidence>
<dbReference type="EMBL" id="QJKF01000011">
    <property type="protein sequence ID" value="PXX59842.1"/>
    <property type="molecule type" value="Genomic_DNA"/>
</dbReference>
<gene>
    <name evidence="1" type="ORF">DFR70_111229</name>
</gene>
<dbReference type="AlphaFoldDB" id="A0A318KHG8"/>
<name>A0A318KHG8_9NOCA</name>
<proteinExistence type="predicted"/>
<sequence length="117" mass="12935">MTLKPVAIGYLRRDKAGVAQQWNETEIRSLAKRLGYNLTKTVVFSANTAQPILELIQAARRAKADAVIVPSTTHFDGDSVPGELTKVVDVVTVSPEQTYARWALNPTRWSDPSQDPE</sequence>
<dbReference type="Proteomes" id="UP000247569">
    <property type="component" value="Unassembled WGS sequence"/>
</dbReference>
<reference evidence="1 2" key="1">
    <citation type="submission" date="2018-05" db="EMBL/GenBank/DDBJ databases">
        <title>Genomic Encyclopedia of Type Strains, Phase IV (KMG-IV): sequencing the most valuable type-strain genomes for metagenomic binning, comparative biology and taxonomic classification.</title>
        <authorList>
            <person name="Goeker M."/>
        </authorList>
    </citation>
    <scope>NUCLEOTIDE SEQUENCE [LARGE SCALE GENOMIC DNA]</scope>
    <source>
        <strain evidence="1 2">DSM 44704</strain>
    </source>
</reference>
<organism evidence="1 2">
    <name type="scientific">Nocardia tenerifensis</name>
    <dbReference type="NCBI Taxonomy" id="228006"/>
    <lineage>
        <taxon>Bacteria</taxon>
        <taxon>Bacillati</taxon>
        <taxon>Actinomycetota</taxon>
        <taxon>Actinomycetes</taxon>
        <taxon>Mycobacteriales</taxon>
        <taxon>Nocardiaceae</taxon>
        <taxon>Nocardia</taxon>
    </lineage>
</organism>
<evidence type="ECO:0000313" key="1">
    <source>
        <dbReference type="EMBL" id="PXX59842.1"/>
    </source>
</evidence>
<protein>
    <recommendedName>
        <fullName evidence="3">Resolvase-like protein</fullName>
    </recommendedName>
</protein>
<evidence type="ECO:0008006" key="3">
    <source>
        <dbReference type="Google" id="ProtNLM"/>
    </source>
</evidence>
<keyword evidence="2" id="KW-1185">Reference proteome</keyword>
<comment type="caution">
    <text evidence="1">The sequence shown here is derived from an EMBL/GenBank/DDBJ whole genome shotgun (WGS) entry which is preliminary data.</text>
</comment>
<accession>A0A318KHG8</accession>